<reference evidence="2" key="1">
    <citation type="submission" date="2016-05" db="EMBL/GenBank/DDBJ databases">
        <title>Comparative genomics of biotechnologically important yeasts.</title>
        <authorList>
            <consortium name="DOE Joint Genome Institute"/>
            <person name="Riley R."/>
            <person name="Haridas S."/>
            <person name="Wolfe K.H."/>
            <person name="Lopes M.R."/>
            <person name="Hittinger C.T."/>
            <person name="Goker M."/>
            <person name="Salamov A."/>
            <person name="Wisecaver J."/>
            <person name="Long T.M."/>
            <person name="Aerts A.L."/>
            <person name="Barry K."/>
            <person name="Choi C."/>
            <person name="Clum A."/>
            <person name="Coughlan A.Y."/>
            <person name="Deshpande S."/>
            <person name="Douglass A.P."/>
            <person name="Hanson S.J."/>
            <person name="Klenk H.-P."/>
            <person name="Labutti K."/>
            <person name="Lapidus A."/>
            <person name="Lindquist E."/>
            <person name="Lipzen A."/>
            <person name="Meier-Kolthoff J.P."/>
            <person name="Ohm R.A."/>
            <person name="Otillar R.P."/>
            <person name="Pangilinan J."/>
            <person name="Peng Y."/>
            <person name="Rokas A."/>
            <person name="Rosa C.A."/>
            <person name="Scheuner C."/>
            <person name="Sibirny A.A."/>
            <person name="Slot J.C."/>
            <person name="Stielow J.B."/>
            <person name="Sun H."/>
            <person name="Kurtzman C.P."/>
            <person name="Blackwell M."/>
            <person name="Grigoriev I.V."/>
            <person name="Jeffries T.W."/>
        </authorList>
    </citation>
    <scope>NUCLEOTIDE SEQUENCE [LARGE SCALE GENOMIC DNA]</scope>
    <source>
        <strain evidence="2">NRRL Y-17324</strain>
    </source>
</reference>
<dbReference type="GeneID" id="30980665"/>
<dbReference type="AlphaFoldDB" id="A0A1E4SM73"/>
<dbReference type="EMBL" id="KV453910">
    <property type="protein sequence ID" value="ODV80588.1"/>
    <property type="molecule type" value="Genomic_DNA"/>
</dbReference>
<gene>
    <name evidence="1" type="ORF">CANTADRAFT_20168</name>
</gene>
<dbReference type="RefSeq" id="XP_020065710.1">
    <property type="nucleotide sequence ID" value="XM_020206528.1"/>
</dbReference>
<name>A0A1E4SM73_9ASCO</name>
<protein>
    <submittedName>
        <fullName evidence="1">Uncharacterized protein</fullName>
    </submittedName>
</protein>
<dbReference type="OrthoDB" id="10669007at2759"/>
<organism evidence="1 2">
    <name type="scientific">Suhomyces tanzawaensis NRRL Y-17324</name>
    <dbReference type="NCBI Taxonomy" id="984487"/>
    <lineage>
        <taxon>Eukaryota</taxon>
        <taxon>Fungi</taxon>
        <taxon>Dikarya</taxon>
        <taxon>Ascomycota</taxon>
        <taxon>Saccharomycotina</taxon>
        <taxon>Pichiomycetes</taxon>
        <taxon>Debaryomycetaceae</taxon>
        <taxon>Suhomyces</taxon>
    </lineage>
</organism>
<evidence type="ECO:0000313" key="1">
    <source>
        <dbReference type="EMBL" id="ODV80588.1"/>
    </source>
</evidence>
<accession>A0A1E4SM73</accession>
<sequence length="296" mass="31891">MPLLVTSHPVESLGPVLEPRLRASPHIVCASVVHPGVSSLALHKSSHATGVVDSDHILQLVSLRQESLYFKAFTSDVDGDSLELKNAVLTFFLTADSFHRCPKLGLSQVLPHTKVGHGAKNSASHTHRIDIEVPNGTLPPAAVYAVKTVFSRCNIQVVAYDFALSGIQELQPIALVLKHTSINGSSNTSALTLEPVVSLQASDELAELYEYLCLITINSSLLVHGSLDSYISTYEAPVGPSENSSYLSLSSVQNIHSALVRDIIASNWVVLSIATENGHTILYRTPKDNVIVWATT</sequence>
<dbReference type="Proteomes" id="UP000094285">
    <property type="component" value="Unassembled WGS sequence"/>
</dbReference>
<keyword evidence="2" id="KW-1185">Reference proteome</keyword>
<evidence type="ECO:0000313" key="2">
    <source>
        <dbReference type="Proteomes" id="UP000094285"/>
    </source>
</evidence>
<proteinExistence type="predicted"/>